<keyword evidence="2" id="KW-1185">Reference proteome</keyword>
<sequence length="80" mass="9214">MLPSENCDECWNARDLIGFLIENCGVNEMLPLGCVVRSKVLTSSSTRRNIEPLQFHQKQCLTMIAPLQHSQTRPNRCRRK</sequence>
<protein>
    <submittedName>
        <fullName evidence="1">Uncharacterized protein</fullName>
    </submittedName>
</protein>
<evidence type="ECO:0000313" key="1">
    <source>
        <dbReference type="EMBL" id="KAB0796183.1"/>
    </source>
</evidence>
<comment type="caution">
    <text evidence="1">The sequence shown here is derived from an EMBL/GenBank/DDBJ whole genome shotgun (WGS) entry which is preliminary data.</text>
</comment>
<reference evidence="1 2" key="1">
    <citation type="journal article" date="2018" name="Elife">
        <title>Firefly genomes illuminate parallel origins of bioluminescence in beetles.</title>
        <authorList>
            <person name="Fallon T.R."/>
            <person name="Lower S.E."/>
            <person name="Chang C.H."/>
            <person name="Bessho-Uehara M."/>
            <person name="Martin G.J."/>
            <person name="Bewick A.J."/>
            <person name="Behringer M."/>
            <person name="Debat H.J."/>
            <person name="Wong I."/>
            <person name="Day J.C."/>
            <person name="Suvorov A."/>
            <person name="Silva C.J."/>
            <person name="Stanger-Hall K.F."/>
            <person name="Hall D.W."/>
            <person name="Schmitz R.J."/>
            <person name="Nelson D.R."/>
            <person name="Lewis S.M."/>
            <person name="Shigenobu S."/>
            <person name="Bybee S.M."/>
            <person name="Larracuente A.M."/>
            <person name="Oba Y."/>
            <person name="Weng J.K."/>
        </authorList>
    </citation>
    <scope>NUCLEOTIDE SEQUENCE [LARGE SCALE GENOMIC DNA]</scope>
    <source>
        <strain evidence="1">1611_PpyrPB1</strain>
        <tissue evidence="1">Whole body</tissue>
    </source>
</reference>
<gene>
    <name evidence="1" type="ORF">PPYR_10244</name>
</gene>
<dbReference type="AlphaFoldDB" id="A0A5N4AFU7"/>
<proteinExistence type="predicted"/>
<organism evidence="1 2">
    <name type="scientific">Photinus pyralis</name>
    <name type="common">Common eastern firefly</name>
    <name type="synonym">Lampyris pyralis</name>
    <dbReference type="NCBI Taxonomy" id="7054"/>
    <lineage>
        <taxon>Eukaryota</taxon>
        <taxon>Metazoa</taxon>
        <taxon>Ecdysozoa</taxon>
        <taxon>Arthropoda</taxon>
        <taxon>Hexapoda</taxon>
        <taxon>Insecta</taxon>
        <taxon>Pterygota</taxon>
        <taxon>Neoptera</taxon>
        <taxon>Endopterygota</taxon>
        <taxon>Coleoptera</taxon>
        <taxon>Polyphaga</taxon>
        <taxon>Elateriformia</taxon>
        <taxon>Elateroidea</taxon>
        <taxon>Lampyridae</taxon>
        <taxon>Lampyrinae</taxon>
        <taxon>Photinus</taxon>
    </lineage>
</organism>
<dbReference type="InParanoid" id="A0A5N4AFU7"/>
<dbReference type="EMBL" id="VVIM01000007">
    <property type="protein sequence ID" value="KAB0796183.1"/>
    <property type="molecule type" value="Genomic_DNA"/>
</dbReference>
<accession>A0A5N4AFU7</accession>
<evidence type="ECO:0000313" key="2">
    <source>
        <dbReference type="Proteomes" id="UP000327044"/>
    </source>
</evidence>
<dbReference type="Proteomes" id="UP000327044">
    <property type="component" value="Unassembled WGS sequence"/>
</dbReference>
<name>A0A5N4AFU7_PHOPY</name>